<accession>A0ACC0NDU2</accession>
<name>A0ACC0NDU2_RHOML</name>
<evidence type="ECO:0000313" key="1">
    <source>
        <dbReference type="EMBL" id="KAI8551380.1"/>
    </source>
</evidence>
<organism evidence="1 2">
    <name type="scientific">Rhododendron molle</name>
    <name type="common">Chinese azalea</name>
    <name type="synonym">Azalea mollis</name>
    <dbReference type="NCBI Taxonomy" id="49168"/>
    <lineage>
        <taxon>Eukaryota</taxon>
        <taxon>Viridiplantae</taxon>
        <taxon>Streptophyta</taxon>
        <taxon>Embryophyta</taxon>
        <taxon>Tracheophyta</taxon>
        <taxon>Spermatophyta</taxon>
        <taxon>Magnoliopsida</taxon>
        <taxon>eudicotyledons</taxon>
        <taxon>Gunneridae</taxon>
        <taxon>Pentapetalae</taxon>
        <taxon>asterids</taxon>
        <taxon>Ericales</taxon>
        <taxon>Ericaceae</taxon>
        <taxon>Ericoideae</taxon>
        <taxon>Rhodoreae</taxon>
        <taxon>Rhododendron</taxon>
    </lineage>
</organism>
<comment type="caution">
    <text evidence="1">The sequence shown here is derived from an EMBL/GenBank/DDBJ whole genome shotgun (WGS) entry which is preliminary data.</text>
</comment>
<dbReference type="Proteomes" id="UP001062846">
    <property type="component" value="Chromosome 6"/>
</dbReference>
<proteinExistence type="predicted"/>
<gene>
    <name evidence="1" type="ORF">RHMOL_Rhmol06G0181400</name>
</gene>
<reference evidence="1" key="1">
    <citation type="submission" date="2022-02" db="EMBL/GenBank/DDBJ databases">
        <title>Plant Genome Project.</title>
        <authorList>
            <person name="Zhang R.-G."/>
        </authorList>
    </citation>
    <scope>NUCLEOTIDE SEQUENCE</scope>
    <source>
        <strain evidence="1">AT1</strain>
    </source>
</reference>
<evidence type="ECO:0000313" key="2">
    <source>
        <dbReference type="Proteomes" id="UP001062846"/>
    </source>
</evidence>
<keyword evidence="2" id="KW-1185">Reference proteome</keyword>
<protein>
    <submittedName>
        <fullName evidence="1">Uncharacterized protein</fullName>
    </submittedName>
</protein>
<dbReference type="EMBL" id="CM046393">
    <property type="protein sequence ID" value="KAI8551380.1"/>
    <property type="molecule type" value="Genomic_DNA"/>
</dbReference>
<sequence length="81" mass="9221">MKGSLAATVYAIWRERNYRVFQQKSLPADRVVQTTINSIRAFLSSTKGALRTLANRLLCATWGLSERSILLRWICFFVVGV</sequence>